<dbReference type="Proteomes" id="UP000281549">
    <property type="component" value="Unassembled WGS sequence"/>
</dbReference>
<sequence>MRTLEDLSPNTFIMEYCGEVVDETMFMRRLSEYSQRHFYFMTVEKDHVRILCLEIKIIDASRKGNISRFINHSCAPNCATQKWIINGITRIGIFTLRKIPKGTELTFDYKFEFYGEPQKCLCGEPTCKGYIGKAKQIEENSDIEDDDDQGPVENRPKKKEYIPRPIDVEKVQPLLVEILQASNERKLLKYIKRFEVIKASWIMAGILEEYPGSLDITRCVLRILDKVNLGTRNPIQDAKLDEMVGNLKEHSDAIVSMLSKKLENEWSELPVTYRIPKRRKEDCKKDRVSEVKQQEVNKIGVSPSEGSERGSNGGYRRPFVKRKREEKEDYEGRRDYEIKRDYETKREYEGKRDFEGKTSRRDFEGKRDYETKREYEGRYERDYEGRNERRDYERHKDDRDYERRKYEGKDYNDYRGRKDERKYNEMERGNEKESERFKGRESFNGNDRLNGKERFKDEYSEKEKEKNKRNFDLKRDFDSRKDSEDINKFIRDIKNGKENDLSDLQEKDDLDGKKDLQEKKDEKIFSGFAEDDIMRVVKEATISRKEEKSSFKEQLFNFVIKYLSKFKDKFEKEEFKKMARKIKKKDTMKKKV</sequence>
<evidence type="ECO:0000313" key="8">
    <source>
        <dbReference type="Proteomes" id="UP000281549"/>
    </source>
</evidence>
<gene>
    <name evidence="7" type="ORF">ROZALSC1DRAFT_29860</name>
</gene>
<evidence type="ECO:0000259" key="5">
    <source>
        <dbReference type="PROSITE" id="PS50280"/>
    </source>
</evidence>
<dbReference type="Gene3D" id="2.170.270.10">
    <property type="entry name" value="SET domain"/>
    <property type="match status" value="1"/>
</dbReference>
<evidence type="ECO:0000259" key="6">
    <source>
        <dbReference type="PROSITE" id="PS50868"/>
    </source>
</evidence>
<evidence type="ECO:0000313" key="7">
    <source>
        <dbReference type="EMBL" id="RKP18469.1"/>
    </source>
</evidence>
<dbReference type="GO" id="GO:0005634">
    <property type="term" value="C:nucleus"/>
    <property type="evidence" value="ECO:0007669"/>
    <property type="project" value="TreeGrafter"/>
</dbReference>
<dbReference type="InterPro" id="IPR001214">
    <property type="entry name" value="SET_dom"/>
</dbReference>
<feature type="compositionally biased region" description="Basic and acidic residues" evidence="4">
    <location>
        <begin position="323"/>
        <end position="332"/>
    </location>
</feature>
<dbReference type="GO" id="GO:0032259">
    <property type="term" value="P:methylation"/>
    <property type="evidence" value="ECO:0007669"/>
    <property type="project" value="UniProtKB-KW"/>
</dbReference>
<evidence type="ECO:0000256" key="3">
    <source>
        <dbReference type="ARBA" id="ARBA00022691"/>
    </source>
</evidence>
<dbReference type="SMART" id="SM00317">
    <property type="entry name" value="SET"/>
    <property type="match status" value="1"/>
</dbReference>
<protein>
    <recommendedName>
        <fullName evidence="9">SET domain-containing protein</fullName>
    </recommendedName>
</protein>
<dbReference type="InterPro" id="IPR003616">
    <property type="entry name" value="Post-SET_dom"/>
</dbReference>
<dbReference type="GO" id="GO:0005694">
    <property type="term" value="C:chromosome"/>
    <property type="evidence" value="ECO:0007669"/>
    <property type="project" value="TreeGrafter"/>
</dbReference>
<dbReference type="Pfam" id="PF00856">
    <property type="entry name" value="SET"/>
    <property type="match status" value="1"/>
</dbReference>
<keyword evidence="3" id="KW-0949">S-adenosyl-L-methionine</keyword>
<dbReference type="InterPro" id="IPR042294">
    <property type="entry name" value="SETD2_animal"/>
</dbReference>
<keyword evidence="2" id="KW-0808">Transferase</keyword>
<reference evidence="8" key="1">
    <citation type="journal article" date="2018" name="Nat. Microbiol.">
        <title>Leveraging single-cell genomics to expand the fungal tree of life.</title>
        <authorList>
            <person name="Ahrendt S.R."/>
            <person name="Quandt C.A."/>
            <person name="Ciobanu D."/>
            <person name="Clum A."/>
            <person name="Salamov A."/>
            <person name="Andreopoulos B."/>
            <person name="Cheng J.F."/>
            <person name="Woyke T."/>
            <person name="Pelin A."/>
            <person name="Henrissat B."/>
            <person name="Reynolds N.K."/>
            <person name="Benny G.L."/>
            <person name="Smith M.E."/>
            <person name="James T.Y."/>
            <person name="Grigoriev I.V."/>
        </authorList>
    </citation>
    <scope>NUCLEOTIDE SEQUENCE [LARGE SCALE GENOMIC DNA]</scope>
    <source>
        <strain evidence="8">CSF55</strain>
    </source>
</reference>
<dbReference type="EMBL" id="ML005450">
    <property type="protein sequence ID" value="RKP18469.1"/>
    <property type="molecule type" value="Genomic_DNA"/>
</dbReference>
<dbReference type="PROSITE" id="PS50868">
    <property type="entry name" value="POST_SET"/>
    <property type="match status" value="1"/>
</dbReference>
<dbReference type="SMART" id="SM00508">
    <property type="entry name" value="PostSET"/>
    <property type="match status" value="1"/>
</dbReference>
<dbReference type="InterPro" id="IPR046341">
    <property type="entry name" value="SET_dom_sf"/>
</dbReference>
<dbReference type="PANTHER" id="PTHR46711">
    <property type="entry name" value="HISTONE-LYSINE N-METHYLTRANSFERASE SETD2"/>
    <property type="match status" value="1"/>
</dbReference>
<accession>A0A4V1IZL4</accession>
<name>A0A4V1IZL4_ROZAC</name>
<evidence type="ECO:0000256" key="2">
    <source>
        <dbReference type="ARBA" id="ARBA00022679"/>
    </source>
</evidence>
<feature type="compositionally biased region" description="Basic and acidic residues" evidence="4">
    <location>
        <begin position="284"/>
        <end position="295"/>
    </location>
</feature>
<keyword evidence="1" id="KW-0489">Methyltransferase</keyword>
<proteinExistence type="predicted"/>
<dbReference type="GO" id="GO:0046975">
    <property type="term" value="F:histone H3K36 methyltransferase activity"/>
    <property type="evidence" value="ECO:0007669"/>
    <property type="project" value="InterPro"/>
</dbReference>
<evidence type="ECO:0000256" key="4">
    <source>
        <dbReference type="SAM" id="MobiDB-lite"/>
    </source>
</evidence>
<dbReference type="SUPFAM" id="SSF82199">
    <property type="entry name" value="SET domain"/>
    <property type="match status" value="1"/>
</dbReference>
<dbReference type="PANTHER" id="PTHR46711:SF1">
    <property type="entry name" value="HISTONE-LYSINE N-METHYLTRANSFERASE SETD2"/>
    <property type="match status" value="1"/>
</dbReference>
<dbReference type="PROSITE" id="PS50280">
    <property type="entry name" value="SET"/>
    <property type="match status" value="1"/>
</dbReference>
<dbReference type="AlphaFoldDB" id="A0A4V1IZL4"/>
<feature type="domain" description="SET" evidence="5">
    <location>
        <begin position="1"/>
        <end position="110"/>
    </location>
</feature>
<feature type="compositionally biased region" description="Basic and acidic residues" evidence="4">
    <location>
        <begin position="449"/>
        <end position="467"/>
    </location>
</feature>
<evidence type="ECO:0000256" key="1">
    <source>
        <dbReference type="ARBA" id="ARBA00022603"/>
    </source>
</evidence>
<feature type="region of interest" description="Disordered" evidence="4">
    <location>
        <begin position="347"/>
        <end position="467"/>
    </location>
</feature>
<feature type="compositionally biased region" description="Basic and acidic residues" evidence="4">
    <location>
        <begin position="347"/>
        <end position="441"/>
    </location>
</feature>
<feature type="domain" description="Post-SET" evidence="6">
    <location>
        <begin position="116"/>
        <end position="132"/>
    </location>
</feature>
<dbReference type="GO" id="GO:0010468">
    <property type="term" value="P:regulation of gene expression"/>
    <property type="evidence" value="ECO:0007669"/>
    <property type="project" value="TreeGrafter"/>
</dbReference>
<feature type="region of interest" description="Disordered" evidence="4">
    <location>
        <begin position="284"/>
        <end position="332"/>
    </location>
</feature>
<evidence type="ECO:0008006" key="9">
    <source>
        <dbReference type="Google" id="ProtNLM"/>
    </source>
</evidence>
<organism evidence="7 8">
    <name type="scientific">Rozella allomycis (strain CSF55)</name>
    <dbReference type="NCBI Taxonomy" id="988480"/>
    <lineage>
        <taxon>Eukaryota</taxon>
        <taxon>Fungi</taxon>
        <taxon>Fungi incertae sedis</taxon>
        <taxon>Cryptomycota</taxon>
        <taxon>Cryptomycota incertae sedis</taxon>
        <taxon>Rozella</taxon>
    </lineage>
</organism>